<dbReference type="PANTHER" id="PTHR33204:SF18">
    <property type="entry name" value="TRANSCRIPTIONAL REGULATORY PROTEIN"/>
    <property type="match status" value="1"/>
</dbReference>
<evidence type="ECO:0000313" key="7">
    <source>
        <dbReference type="Proteomes" id="UP000256485"/>
    </source>
</evidence>
<organism evidence="6 7">
    <name type="scientific">Thermasporomyces composti</name>
    <dbReference type="NCBI Taxonomy" id="696763"/>
    <lineage>
        <taxon>Bacteria</taxon>
        <taxon>Bacillati</taxon>
        <taxon>Actinomycetota</taxon>
        <taxon>Actinomycetes</taxon>
        <taxon>Propionibacteriales</taxon>
        <taxon>Nocardioidaceae</taxon>
        <taxon>Thermasporomyces</taxon>
    </lineage>
</organism>
<reference evidence="6 7" key="1">
    <citation type="submission" date="2018-08" db="EMBL/GenBank/DDBJ databases">
        <title>Sequencing the genomes of 1000 actinobacteria strains.</title>
        <authorList>
            <person name="Klenk H.-P."/>
        </authorList>
    </citation>
    <scope>NUCLEOTIDE SEQUENCE [LARGE SCALE GENOMIC DNA]</scope>
    <source>
        <strain evidence="6 7">DSM 22891</strain>
    </source>
</reference>
<proteinExistence type="predicted"/>
<dbReference type="EMBL" id="QTUC01000001">
    <property type="protein sequence ID" value="REF36656.1"/>
    <property type="molecule type" value="Genomic_DNA"/>
</dbReference>
<keyword evidence="2" id="KW-0238">DNA-binding</keyword>
<keyword evidence="3" id="KW-0804">Transcription</keyword>
<dbReference type="Gene3D" id="1.10.10.10">
    <property type="entry name" value="Winged helix-like DNA-binding domain superfamily/Winged helix DNA-binding domain"/>
    <property type="match status" value="1"/>
</dbReference>
<dbReference type="SUPFAM" id="SSF46785">
    <property type="entry name" value="Winged helix' DNA-binding domain"/>
    <property type="match status" value="1"/>
</dbReference>
<evidence type="ECO:0000256" key="4">
    <source>
        <dbReference type="SAM" id="MobiDB-lite"/>
    </source>
</evidence>
<evidence type="ECO:0000256" key="1">
    <source>
        <dbReference type="ARBA" id="ARBA00023015"/>
    </source>
</evidence>
<gene>
    <name evidence="6" type="ORF">DFJ64_2073</name>
</gene>
<dbReference type="GO" id="GO:0003677">
    <property type="term" value="F:DNA binding"/>
    <property type="evidence" value="ECO:0007669"/>
    <property type="project" value="UniProtKB-KW"/>
</dbReference>
<dbReference type="PANTHER" id="PTHR33204">
    <property type="entry name" value="TRANSCRIPTIONAL REGULATOR, MARR FAMILY"/>
    <property type="match status" value="1"/>
</dbReference>
<dbReference type="Proteomes" id="UP000256485">
    <property type="component" value="Unassembled WGS sequence"/>
</dbReference>
<dbReference type="InterPro" id="IPR036390">
    <property type="entry name" value="WH_DNA-bd_sf"/>
</dbReference>
<evidence type="ECO:0000259" key="5">
    <source>
        <dbReference type="PROSITE" id="PS51118"/>
    </source>
</evidence>
<dbReference type="PROSITE" id="PS51118">
    <property type="entry name" value="HTH_HXLR"/>
    <property type="match status" value="1"/>
</dbReference>
<evidence type="ECO:0000313" key="6">
    <source>
        <dbReference type="EMBL" id="REF36656.1"/>
    </source>
</evidence>
<keyword evidence="1" id="KW-0805">Transcription regulation</keyword>
<dbReference type="InterPro" id="IPR002577">
    <property type="entry name" value="HTH_HxlR"/>
</dbReference>
<evidence type="ECO:0000256" key="3">
    <source>
        <dbReference type="ARBA" id="ARBA00023163"/>
    </source>
</evidence>
<feature type="region of interest" description="Disordered" evidence="4">
    <location>
        <begin position="139"/>
        <end position="177"/>
    </location>
</feature>
<dbReference type="Pfam" id="PF01638">
    <property type="entry name" value="HxlR"/>
    <property type="match status" value="1"/>
</dbReference>
<dbReference type="InterPro" id="IPR036388">
    <property type="entry name" value="WH-like_DNA-bd_sf"/>
</dbReference>
<name>A0A3D9V5K6_THECX</name>
<sequence length="177" mass="20004">MPRVGLGKNYEGQECSLARALELIGERWTFLVIRDAFYGVRRFGDFLAHLDMPRAVLSQRLQRLVEAGVMEKRRYQDSPPRDEYVLTEMGRDLWPALLALASWGERHLADGRPRRLFVHLGCGGHLTGSPVCPACGDQVPPESVEMRPGPGAESTREDPVSRALRRPHRLLEPLTEH</sequence>
<comment type="caution">
    <text evidence="6">The sequence shown here is derived from an EMBL/GenBank/DDBJ whole genome shotgun (WGS) entry which is preliminary data.</text>
</comment>
<accession>A0A3D9V5K6</accession>
<dbReference type="AlphaFoldDB" id="A0A3D9V5K6"/>
<evidence type="ECO:0000256" key="2">
    <source>
        <dbReference type="ARBA" id="ARBA00023125"/>
    </source>
</evidence>
<keyword evidence="7" id="KW-1185">Reference proteome</keyword>
<feature type="domain" description="HTH hxlR-type" evidence="5">
    <location>
        <begin position="15"/>
        <end position="112"/>
    </location>
</feature>
<protein>
    <submittedName>
        <fullName evidence="6">HxlR family transcriptional regulator</fullName>
    </submittedName>
</protein>